<reference evidence="2" key="1">
    <citation type="submission" date="2019-11" db="EMBL/GenBank/DDBJ databases">
        <authorList>
            <person name="Feng L."/>
        </authorList>
    </citation>
    <scope>NUCLEOTIDE SEQUENCE</scope>
    <source>
        <strain evidence="2">AvaginalisLFYP127</strain>
    </source>
</reference>
<dbReference type="RefSeq" id="WP_421721514.1">
    <property type="nucleotide sequence ID" value="NZ_CACRSW010000030.1"/>
</dbReference>
<dbReference type="EMBL" id="CACRSW010000030">
    <property type="protein sequence ID" value="VYT15053.1"/>
    <property type="molecule type" value="Genomic_DNA"/>
</dbReference>
<gene>
    <name evidence="2" type="ORF">AVLFYP127_01035</name>
</gene>
<evidence type="ECO:0000313" key="2">
    <source>
        <dbReference type="EMBL" id="VYT15053.1"/>
    </source>
</evidence>
<protein>
    <recommendedName>
        <fullName evidence="1">DUF4435 domain-containing protein</fullName>
    </recommendedName>
</protein>
<proteinExistence type="predicted"/>
<dbReference type="AlphaFoldDB" id="A0A6N2UDW8"/>
<name>A0A6N2UDW8_9FIRM</name>
<evidence type="ECO:0000259" key="1">
    <source>
        <dbReference type="Pfam" id="PF14491"/>
    </source>
</evidence>
<sequence length="263" mass="30911">MVFRKIFSNDLPEKLLFDILGSRKNILFVEGEESSFDTQLYSILYPEYFIIPCGSCTQVIMRTKSFNSTQNIHNNNVYGIIDRDFRTEYEINRLKKDNIYTLNVSEVENLFIIEELIKFLSDYLAKNFDDVINNIKNYIIKERFDNQIISQVKKNVVSQIKHDLSMAEISEINTKESFTNAIKNINVDSIYEDTLNSYEEALLSNDYKKVLEMFNEKGLSKSIGHYFGFQNNDYLNTVISILRNKEQVEVLEIFKNYIPKLQN</sequence>
<organism evidence="2">
    <name type="scientific">Anaerococcus vaginalis</name>
    <dbReference type="NCBI Taxonomy" id="33037"/>
    <lineage>
        <taxon>Bacteria</taxon>
        <taxon>Bacillati</taxon>
        <taxon>Bacillota</taxon>
        <taxon>Tissierellia</taxon>
        <taxon>Tissierellales</taxon>
        <taxon>Peptoniphilaceae</taxon>
        <taxon>Anaerococcus</taxon>
    </lineage>
</organism>
<accession>A0A6N2UDW8</accession>
<feature type="domain" description="DUF4435" evidence="1">
    <location>
        <begin position="24"/>
        <end position="226"/>
    </location>
</feature>
<dbReference type="Pfam" id="PF14491">
    <property type="entry name" value="DUF4435"/>
    <property type="match status" value="1"/>
</dbReference>
<dbReference type="InterPro" id="IPR029492">
    <property type="entry name" value="DUF4435"/>
</dbReference>